<evidence type="ECO:0000313" key="3">
    <source>
        <dbReference type="EMBL" id="MBM6825491.1"/>
    </source>
</evidence>
<dbReference type="RefSeq" id="WP_204907569.1">
    <property type="nucleotide sequence ID" value="NZ_JACJLV010000001.1"/>
</dbReference>
<proteinExistence type="inferred from homology"/>
<reference evidence="3" key="2">
    <citation type="journal article" date="2021" name="Sci. Rep.">
        <title>The distribution of antibiotic resistance genes in chicken gut microbiota commensals.</title>
        <authorList>
            <person name="Juricova H."/>
            <person name="Matiasovicova J."/>
            <person name="Kubasova T."/>
            <person name="Cejkova D."/>
            <person name="Rychlik I."/>
        </authorList>
    </citation>
    <scope>NUCLEOTIDE SEQUENCE</scope>
    <source>
        <strain evidence="3">An420c</strain>
    </source>
</reference>
<gene>
    <name evidence="3" type="ORF">H6A13_00010</name>
</gene>
<dbReference type="SUPFAM" id="SSF51445">
    <property type="entry name" value="(Trans)glycosidases"/>
    <property type="match status" value="1"/>
</dbReference>
<dbReference type="SMART" id="SM00642">
    <property type="entry name" value="Aamy"/>
    <property type="match status" value="1"/>
</dbReference>
<comment type="similarity">
    <text evidence="1">Belongs to the glycosyl hydrolase 13 family.</text>
</comment>
<feature type="domain" description="Glycosyl hydrolase family 13 catalytic" evidence="2">
    <location>
        <begin position="134"/>
        <end position="445"/>
    </location>
</feature>
<organism evidence="3 4">
    <name type="scientific">Mordavella massiliensis</name>
    <dbReference type="NCBI Taxonomy" id="1871024"/>
    <lineage>
        <taxon>Bacteria</taxon>
        <taxon>Bacillati</taxon>
        <taxon>Bacillota</taxon>
        <taxon>Clostridia</taxon>
        <taxon>Eubacteriales</taxon>
        <taxon>Clostridiaceae</taxon>
        <taxon>Mordavella</taxon>
    </lineage>
</organism>
<dbReference type="GO" id="GO:0005975">
    <property type="term" value="P:carbohydrate metabolic process"/>
    <property type="evidence" value="ECO:0007669"/>
    <property type="project" value="InterPro"/>
</dbReference>
<dbReference type="AlphaFoldDB" id="A0A939BAU5"/>
<dbReference type="InterPro" id="IPR014756">
    <property type="entry name" value="Ig_E-set"/>
</dbReference>
<reference evidence="3" key="1">
    <citation type="submission" date="2020-08" db="EMBL/GenBank/DDBJ databases">
        <authorList>
            <person name="Cejkova D."/>
            <person name="Kubasova T."/>
            <person name="Jahodarova E."/>
            <person name="Rychlik I."/>
        </authorList>
    </citation>
    <scope>NUCLEOTIDE SEQUENCE</scope>
    <source>
        <strain evidence="3">An420c</strain>
    </source>
</reference>
<dbReference type="Proteomes" id="UP000713880">
    <property type="component" value="Unassembled WGS sequence"/>
</dbReference>
<dbReference type="Gene3D" id="2.60.40.1180">
    <property type="entry name" value="Golgi alpha-mannosidase II"/>
    <property type="match status" value="1"/>
</dbReference>
<dbReference type="Pfam" id="PF00128">
    <property type="entry name" value="Alpha-amylase"/>
    <property type="match status" value="1"/>
</dbReference>
<keyword evidence="4" id="KW-1185">Reference proteome</keyword>
<dbReference type="EMBL" id="JACJLV010000001">
    <property type="protein sequence ID" value="MBM6825491.1"/>
    <property type="molecule type" value="Genomic_DNA"/>
</dbReference>
<evidence type="ECO:0000313" key="4">
    <source>
        <dbReference type="Proteomes" id="UP000713880"/>
    </source>
</evidence>
<evidence type="ECO:0000259" key="2">
    <source>
        <dbReference type="SMART" id="SM00642"/>
    </source>
</evidence>
<evidence type="ECO:0000256" key="1">
    <source>
        <dbReference type="ARBA" id="ARBA00008061"/>
    </source>
</evidence>
<sequence length="566" mass="63508">MRAKKGKPLPLGISITGSSVNFSVAVPEGKQCELLLYKAGSAAPAEQFPMEESVGEVHFLAVEGLDPAEYEYNYRIDGEVVVDPYARGLSGREAWGTERDAQKHEVRGVLRCDGYDWEGDRPLMIPQNQILAYSLHVRGFTKHSSSGVERKGTFEGVIEKLPYLTDLGINQIHCMPVYEFEECGRRRNYWGYGPGWFFAPKSAYSACGDGGKSLKDMVKACHKAGIEVVLEMPFAQGTPGQMMEECLRYYLLEYHVDGFILNPFTAPMEGVCADPLLKKTKILVHDLGYQTVMRRFLKGDEGMVRDVMYWLRHKPEADRMFNAITEQSGFTLQDLVSYDGKHNEANGEDNQDGTDYNYSWNCGAEGPSRKKTVAELRKNQVRNAFFLLLTSQGTPCILAGDEFGNSQQGNNNVYCQDNPVGWVNWAGLKNHPELHAFVKALIALRKKHPVLWPEEEMTGMSYGNRGIPDVSYHGENAWKVPCEVSSRQLGVFYNGEDPGTGEEEHLFIAYNMHWLEHTFALPALPKGKKWYRVASTSEGILQEGIPAEDPRITEIEARTVAVFAGR</sequence>
<protein>
    <submittedName>
        <fullName evidence="3">Glycogen debranching protein</fullName>
    </submittedName>
</protein>
<dbReference type="CDD" id="cd11234">
    <property type="entry name" value="E_set_GDE_N"/>
    <property type="match status" value="1"/>
</dbReference>
<accession>A0A939BAU5</accession>
<dbReference type="PANTHER" id="PTHR43002">
    <property type="entry name" value="GLYCOGEN DEBRANCHING ENZYME"/>
    <property type="match status" value="1"/>
</dbReference>
<dbReference type="Gene3D" id="3.20.20.80">
    <property type="entry name" value="Glycosidases"/>
    <property type="match status" value="2"/>
</dbReference>
<dbReference type="InterPro" id="IPR017853">
    <property type="entry name" value="GH"/>
</dbReference>
<dbReference type="InterPro" id="IPR013780">
    <property type="entry name" value="Glyco_hydro_b"/>
</dbReference>
<name>A0A939BAU5_9CLOT</name>
<dbReference type="SUPFAM" id="SSF81296">
    <property type="entry name" value="E set domains"/>
    <property type="match status" value="1"/>
</dbReference>
<comment type="caution">
    <text evidence="3">The sequence shown here is derived from an EMBL/GenBank/DDBJ whole genome shotgun (WGS) entry which is preliminary data.</text>
</comment>
<dbReference type="Gene3D" id="2.60.40.10">
    <property type="entry name" value="Immunoglobulins"/>
    <property type="match status" value="1"/>
</dbReference>
<dbReference type="InterPro" id="IPR006047">
    <property type="entry name" value="GH13_cat_dom"/>
</dbReference>
<dbReference type="InterPro" id="IPR013783">
    <property type="entry name" value="Ig-like_fold"/>
</dbReference>
<dbReference type="SUPFAM" id="SSF51011">
    <property type="entry name" value="Glycosyl hydrolase domain"/>
    <property type="match status" value="1"/>
</dbReference>